<dbReference type="Proteomes" id="UP000255139">
    <property type="component" value="Unassembled WGS sequence"/>
</dbReference>
<name>A0A377PWZ3_9HELI</name>
<evidence type="ECO:0000313" key="4">
    <source>
        <dbReference type="Proteomes" id="UP000029922"/>
    </source>
</evidence>
<keyword evidence="5" id="KW-1185">Reference proteome</keyword>
<dbReference type="InterPro" id="IPR041556">
    <property type="entry name" value="DsbG_N"/>
</dbReference>
<dbReference type="EMBL" id="JRPD02000034">
    <property type="protein sequence ID" value="TLD98330.1"/>
    <property type="molecule type" value="Genomic_DNA"/>
</dbReference>
<dbReference type="Proteomes" id="UP000029922">
    <property type="component" value="Unassembled WGS sequence"/>
</dbReference>
<gene>
    <name evidence="3" type="ORF">LS73_009100</name>
    <name evidence="2" type="ORF">NCTC12714_01977</name>
</gene>
<dbReference type="STRING" id="216.LS73_10065"/>
<evidence type="ECO:0000259" key="1">
    <source>
        <dbReference type="Pfam" id="PF18257"/>
    </source>
</evidence>
<dbReference type="InterPro" id="IPR036249">
    <property type="entry name" value="Thioredoxin-like_sf"/>
</dbReference>
<dbReference type="RefSeq" id="WP_052089993.1">
    <property type="nucleotide sequence ID" value="NZ_FZML01000023.1"/>
</dbReference>
<evidence type="ECO:0000313" key="3">
    <source>
        <dbReference type="EMBL" id="TLD98330.1"/>
    </source>
</evidence>
<dbReference type="OrthoDB" id="9800545at2"/>
<proteinExistence type="predicted"/>
<accession>A0A377PWZ3</accession>
<protein>
    <submittedName>
        <fullName evidence="2">Disulphide isomerase</fullName>
    </submittedName>
</protein>
<evidence type="ECO:0000313" key="5">
    <source>
        <dbReference type="Proteomes" id="UP000255139"/>
    </source>
</evidence>
<dbReference type="GO" id="GO:0016853">
    <property type="term" value="F:isomerase activity"/>
    <property type="evidence" value="ECO:0007669"/>
    <property type="project" value="UniProtKB-KW"/>
</dbReference>
<dbReference type="Gene3D" id="3.40.30.10">
    <property type="entry name" value="Glutaredoxin"/>
    <property type="match status" value="1"/>
</dbReference>
<keyword evidence="2" id="KW-0413">Isomerase</keyword>
<organism evidence="2 5">
    <name type="scientific">Helicobacter muridarum</name>
    <dbReference type="NCBI Taxonomy" id="216"/>
    <lineage>
        <taxon>Bacteria</taxon>
        <taxon>Pseudomonadati</taxon>
        <taxon>Campylobacterota</taxon>
        <taxon>Epsilonproteobacteria</taxon>
        <taxon>Campylobacterales</taxon>
        <taxon>Helicobacteraceae</taxon>
        <taxon>Helicobacter</taxon>
    </lineage>
</organism>
<dbReference type="SUPFAM" id="SSF52833">
    <property type="entry name" value="Thioredoxin-like"/>
    <property type="match status" value="1"/>
</dbReference>
<dbReference type="EMBL" id="UGJE01000002">
    <property type="protein sequence ID" value="STQ87155.1"/>
    <property type="molecule type" value="Genomic_DNA"/>
</dbReference>
<feature type="domain" description="Disulfide isomerase DsbG N-terminal" evidence="1">
    <location>
        <begin position="43"/>
        <end position="127"/>
    </location>
</feature>
<sequence>MSISKYMSNLNVNLNARFTFAKPIISILVCCVPAFSLDAKQIEELLKSRTNMDFKVISSDSNVTKDSSFVVVEAPSGERLSAIVSNDGKFLVPLSDGVGIGDSKSKLELAMSSVQQYNKDKKDEAVLALFKKYDKYILKIQANANVKNKTKTYMIIDTTCPYCLQEIQQLDSYLNKGDLELLVVGILGQRAFNRSAIYYGEFPNAKTREQKISLIKKAFQQDYDGKNKNESIAKELADSTLSAGVQGVPFIMVK</sequence>
<evidence type="ECO:0000313" key="2">
    <source>
        <dbReference type="EMBL" id="STQ87155.1"/>
    </source>
</evidence>
<dbReference type="Pfam" id="PF18257">
    <property type="entry name" value="DsbG_N"/>
    <property type="match status" value="1"/>
</dbReference>
<dbReference type="Gene3D" id="3.10.450.520">
    <property type="match status" value="1"/>
</dbReference>
<dbReference type="AlphaFoldDB" id="A0A377PWZ3"/>
<reference evidence="2 5" key="2">
    <citation type="submission" date="2018-06" db="EMBL/GenBank/DDBJ databases">
        <authorList>
            <consortium name="Pathogen Informatics"/>
            <person name="Doyle S."/>
        </authorList>
    </citation>
    <scope>NUCLEOTIDE SEQUENCE [LARGE SCALE GENOMIC DNA]</scope>
    <source>
        <strain evidence="2 5">NCTC12714</strain>
    </source>
</reference>
<reference evidence="3 4" key="1">
    <citation type="journal article" date="2014" name="Genome Announc.">
        <title>Draft genome sequences of eight enterohepatic helicobacter species isolated from both laboratory and wild rodents.</title>
        <authorList>
            <person name="Sheh A."/>
            <person name="Shen Z."/>
            <person name="Fox J.G."/>
        </authorList>
    </citation>
    <scope>NUCLEOTIDE SEQUENCE [LARGE SCALE GENOMIC DNA]</scope>
    <source>
        <strain evidence="3 4">ST1</strain>
    </source>
</reference>